<feature type="transmembrane region" description="Helical" evidence="8">
    <location>
        <begin position="159"/>
        <end position="177"/>
    </location>
</feature>
<feature type="transmembrane region" description="Helical" evidence="8">
    <location>
        <begin position="345"/>
        <end position="365"/>
    </location>
</feature>
<keyword evidence="5 8" id="KW-0812">Transmembrane</keyword>
<evidence type="ECO:0000256" key="2">
    <source>
        <dbReference type="ARBA" id="ARBA00005179"/>
    </source>
</evidence>
<proteinExistence type="inferred from homology"/>
<dbReference type="InterPro" id="IPR032805">
    <property type="entry name" value="Wax_synthase_dom"/>
</dbReference>
<evidence type="ECO:0000256" key="6">
    <source>
        <dbReference type="ARBA" id="ARBA00022989"/>
    </source>
</evidence>
<comment type="similarity">
    <text evidence="3">Belongs to the wax synthase family.</text>
</comment>
<evidence type="ECO:0000313" key="10">
    <source>
        <dbReference type="EMBL" id="TFK46787.1"/>
    </source>
</evidence>
<evidence type="ECO:0000256" key="4">
    <source>
        <dbReference type="ARBA" id="ARBA00022679"/>
    </source>
</evidence>
<feature type="transmembrane region" description="Helical" evidence="8">
    <location>
        <begin position="320"/>
        <end position="338"/>
    </location>
</feature>
<evidence type="ECO:0000256" key="5">
    <source>
        <dbReference type="ARBA" id="ARBA00022692"/>
    </source>
</evidence>
<comment type="pathway">
    <text evidence="2">Secondary metabolite biosynthesis.</text>
</comment>
<keyword evidence="6 8" id="KW-1133">Transmembrane helix</keyword>
<dbReference type="STRING" id="5364.A0A5C3MPH9"/>
<dbReference type="InterPro" id="IPR044851">
    <property type="entry name" value="Wax_synthase"/>
</dbReference>
<dbReference type="PANTHER" id="PTHR31595:SF57">
    <property type="entry name" value="OS04G0481900 PROTEIN"/>
    <property type="match status" value="1"/>
</dbReference>
<evidence type="ECO:0000256" key="3">
    <source>
        <dbReference type="ARBA" id="ARBA00007282"/>
    </source>
</evidence>
<gene>
    <name evidence="10" type="ORF">OE88DRAFT_861116</name>
</gene>
<comment type="subcellular location">
    <subcellularLocation>
        <location evidence="1">Membrane</location>
        <topology evidence="1">Multi-pass membrane protein</topology>
    </subcellularLocation>
</comment>
<keyword evidence="4" id="KW-0808">Transferase</keyword>
<evidence type="ECO:0000256" key="7">
    <source>
        <dbReference type="ARBA" id="ARBA00023136"/>
    </source>
</evidence>
<feature type="transmembrane region" description="Helical" evidence="8">
    <location>
        <begin position="31"/>
        <end position="58"/>
    </location>
</feature>
<feature type="domain" description="Wax synthase" evidence="9">
    <location>
        <begin position="237"/>
        <end position="322"/>
    </location>
</feature>
<dbReference type="AlphaFoldDB" id="A0A5C3MPH9"/>
<dbReference type="Pfam" id="PF13813">
    <property type="entry name" value="MBOAT_2"/>
    <property type="match status" value="1"/>
</dbReference>
<evidence type="ECO:0000259" key="9">
    <source>
        <dbReference type="Pfam" id="PF13813"/>
    </source>
</evidence>
<feature type="transmembrane region" description="Helical" evidence="8">
    <location>
        <begin position="197"/>
        <end position="215"/>
    </location>
</feature>
<keyword evidence="11" id="KW-1185">Reference proteome</keyword>
<reference evidence="10 11" key="1">
    <citation type="journal article" date="2019" name="Nat. Ecol. Evol.">
        <title>Megaphylogeny resolves global patterns of mushroom evolution.</title>
        <authorList>
            <person name="Varga T."/>
            <person name="Krizsan K."/>
            <person name="Foldi C."/>
            <person name="Dima B."/>
            <person name="Sanchez-Garcia M."/>
            <person name="Sanchez-Ramirez S."/>
            <person name="Szollosi G.J."/>
            <person name="Szarkandi J.G."/>
            <person name="Papp V."/>
            <person name="Albert L."/>
            <person name="Andreopoulos W."/>
            <person name="Angelini C."/>
            <person name="Antonin V."/>
            <person name="Barry K.W."/>
            <person name="Bougher N.L."/>
            <person name="Buchanan P."/>
            <person name="Buyck B."/>
            <person name="Bense V."/>
            <person name="Catcheside P."/>
            <person name="Chovatia M."/>
            <person name="Cooper J."/>
            <person name="Damon W."/>
            <person name="Desjardin D."/>
            <person name="Finy P."/>
            <person name="Geml J."/>
            <person name="Haridas S."/>
            <person name="Hughes K."/>
            <person name="Justo A."/>
            <person name="Karasinski D."/>
            <person name="Kautmanova I."/>
            <person name="Kiss B."/>
            <person name="Kocsube S."/>
            <person name="Kotiranta H."/>
            <person name="LaButti K.M."/>
            <person name="Lechner B.E."/>
            <person name="Liimatainen K."/>
            <person name="Lipzen A."/>
            <person name="Lukacs Z."/>
            <person name="Mihaltcheva S."/>
            <person name="Morgado L.N."/>
            <person name="Niskanen T."/>
            <person name="Noordeloos M.E."/>
            <person name="Ohm R.A."/>
            <person name="Ortiz-Santana B."/>
            <person name="Ovrebo C."/>
            <person name="Racz N."/>
            <person name="Riley R."/>
            <person name="Savchenko A."/>
            <person name="Shiryaev A."/>
            <person name="Soop K."/>
            <person name="Spirin V."/>
            <person name="Szebenyi C."/>
            <person name="Tomsovsky M."/>
            <person name="Tulloss R.E."/>
            <person name="Uehling J."/>
            <person name="Grigoriev I.V."/>
            <person name="Vagvolgyi C."/>
            <person name="Papp T."/>
            <person name="Martin F.M."/>
            <person name="Miettinen O."/>
            <person name="Hibbett D.S."/>
            <person name="Nagy L.G."/>
        </authorList>
    </citation>
    <scope>NUCLEOTIDE SEQUENCE [LARGE SCALE GENOMIC DNA]</scope>
    <source>
        <strain evidence="10 11">OMC1185</strain>
    </source>
</reference>
<name>A0A5C3MPH9_9AGAM</name>
<accession>A0A5C3MPH9</accession>
<dbReference type="EMBL" id="ML213527">
    <property type="protein sequence ID" value="TFK46787.1"/>
    <property type="molecule type" value="Genomic_DNA"/>
</dbReference>
<protein>
    <recommendedName>
        <fullName evidence="9">Wax synthase domain-containing protein</fullName>
    </recommendedName>
</protein>
<dbReference type="OrthoDB" id="1077582at2759"/>
<sequence>MQVSYRNGSAIPHLLTLNQFPRPEFSGLRDFLFPAVCLALVISLRPGAAIGLVTFTVYCAMTLRALALTTGEPHRDFSTGTALASNIATAIHLLYLSDPVHQFRHEKDTMDPAALPMLKRWYWVLCLLHSPRGIGWSYRVAHTPCSPQQKRWHFVFLRLGRAIALFLIIDVAQTYIHSNPSFTHPTPYNSPFTSQGYLLRCVNIVAWLTVSHGTLNMNYTALSAACVAIGLSEPQDWPDLFGSWRESYTVRRYWGRTWHQLMRRYTSSIGKYCAQSLGFEKGTKRSSYTQLYAGFIVSALVHMGGDCMVGRQYVGSTFPFFIMQAVVITVEDVVIGLGKRTCVRCPLVVGYVWVFVWFMLSRAWYIQWAVDAGLGKEQPFKFSVMQVLLNYSDNARAVMHKHVL</sequence>
<dbReference type="Proteomes" id="UP000305948">
    <property type="component" value="Unassembled WGS sequence"/>
</dbReference>
<evidence type="ECO:0000256" key="1">
    <source>
        <dbReference type="ARBA" id="ARBA00004141"/>
    </source>
</evidence>
<feature type="transmembrane region" description="Helical" evidence="8">
    <location>
        <begin position="291"/>
        <end position="314"/>
    </location>
</feature>
<evidence type="ECO:0000256" key="8">
    <source>
        <dbReference type="SAM" id="Phobius"/>
    </source>
</evidence>
<dbReference type="GO" id="GO:0006629">
    <property type="term" value="P:lipid metabolic process"/>
    <property type="evidence" value="ECO:0007669"/>
    <property type="project" value="InterPro"/>
</dbReference>
<dbReference type="GO" id="GO:0016020">
    <property type="term" value="C:membrane"/>
    <property type="evidence" value="ECO:0007669"/>
    <property type="project" value="UniProtKB-SubCell"/>
</dbReference>
<organism evidence="10 11">
    <name type="scientific">Heliocybe sulcata</name>
    <dbReference type="NCBI Taxonomy" id="5364"/>
    <lineage>
        <taxon>Eukaryota</taxon>
        <taxon>Fungi</taxon>
        <taxon>Dikarya</taxon>
        <taxon>Basidiomycota</taxon>
        <taxon>Agaricomycotina</taxon>
        <taxon>Agaricomycetes</taxon>
        <taxon>Gloeophyllales</taxon>
        <taxon>Gloeophyllaceae</taxon>
        <taxon>Heliocybe</taxon>
    </lineage>
</organism>
<dbReference type="PANTHER" id="PTHR31595">
    <property type="entry name" value="LONG-CHAIN-ALCOHOL O-FATTY-ACYLTRANSFERASE 3-RELATED"/>
    <property type="match status" value="1"/>
</dbReference>
<keyword evidence="7 8" id="KW-0472">Membrane</keyword>
<dbReference type="GO" id="GO:0008374">
    <property type="term" value="F:O-acyltransferase activity"/>
    <property type="evidence" value="ECO:0007669"/>
    <property type="project" value="InterPro"/>
</dbReference>
<evidence type="ECO:0000313" key="11">
    <source>
        <dbReference type="Proteomes" id="UP000305948"/>
    </source>
</evidence>